<accession>A0A194VMM4</accession>
<evidence type="ECO:0000256" key="1">
    <source>
        <dbReference type="SAM" id="MobiDB-lite"/>
    </source>
</evidence>
<dbReference type="EMBL" id="CM003098">
    <property type="protein sequence ID" value="KUI65252.1"/>
    <property type="molecule type" value="Genomic_DNA"/>
</dbReference>
<feature type="transmembrane region" description="Helical" evidence="2">
    <location>
        <begin position="421"/>
        <end position="446"/>
    </location>
</feature>
<keyword evidence="2" id="KW-1133">Transmembrane helix</keyword>
<proteinExistence type="predicted"/>
<feature type="compositionally biased region" description="Low complexity" evidence="1">
    <location>
        <begin position="132"/>
        <end position="144"/>
    </location>
</feature>
<dbReference type="AlphaFoldDB" id="A0A194VMM4"/>
<dbReference type="OrthoDB" id="5392974at2759"/>
<keyword evidence="2" id="KW-0472">Membrane</keyword>
<keyword evidence="2" id="KW-0812">Transmembrane</keyword>
<name>A0A194VMM4_CYTMA</name>
<dbReference type="Proteomes" id="UP000078559">
    <property type="component" value="Chromosome 1"/>
</dbReference>
<dbReference type="SMR" id="A0A194VMM4"/>
<feature type="region of interest" description="Disordered" evidence="1">
    <location>
        <begin position="125"/>
        <end position="147"/>
    </location>
</feature>
<evidence type="ECO:0000256" key="2">
    <source>
        <dbReference type="SAM" id="Phobius"/>
    </source>
</evidence>
<evidence type="ECO:0000313" key="3">
    <source>
        <dbReference type="EMBL" id="KUI65252.1"/>
    </source>
</evidence>
<reference evidence="3" key="1">
    <citation type="submission" date="2014-12" db="EMBL/GenBank/DDBJ databases">
        <title>Genome Sequence of Valsa Canker Pathogens Uncovers a Specific Adaption of Colonization on Woody Bark.</title>
        <authorList>
            <person name="Yin Z."/>
            <person name="Liu H."/>
            <person name="Gao X."/>
            <person name="Li Z."/>
            <person name="Song N."/>
            <person name="Ke X."/>
            <person name="Dai Q."/>
            <person name="Wu Y."/>
            <person name="Sun Y."/>
            <person name="Xu J.-R."/>
            <person name="Kang Z.K."/>
            <person name="Wang L."/>
            <person name="Huang L."/>
        </authorList>
    </citation>
    <scope>NUCLEOTIDE SEQUENCE [LARGE SCALE GENOMIC DNA]</scope>
    <source>
        <strain evidence="3">03-8</strain>
    </source>
</reference>
<organism evidence="3 4">
    <name type="scientific">Cytospora mali</name>
    <name type="common">Apple Valsa canker fungus</name>
    <name type="synonym">Valsa mali</name>
    <dbReference type="NCBI Taxonomy" id="578113"/>
    <lineage>
        <taxon>Eukaryota</taxon>
        <taxon>Fungi</taxon>
        <taxon>Dikarya</taxon>
        <taxon>Ascomycota</taxon>
        <taxon>Pezizomycotina</taxon>
        <taxon>Sordariomycetes</taxon>
        <taxon>Sordariomycetidae</taxon>
        <taxon>Diaporthales</taxon>
        <taxon>Cytosporaceae</taxon>
        <taxon>Cytospora</taxon>
    </lineage>
</organism>
<gene>
    <name evidence="3" type="ORF">VM1G_00821</name>
</gene>
<protein>
    <submittedName>
        <fullName evidence="3">Uncharacterized protein</fullName>
    </submittedName>
</protein>
<evidence type="ECO:0000313" key="4">
    <source>
        <dbReference type="Proteomes" id="UP000078559"/>
    </source>
</evidence>
<keyword evidence="4" id="KW-1185">Reference proteome</keyword>
<sequence length="478" mass="54949">MGDLIDSIFHQQCSLTDTKDPDRSDHDTAVTILEVGAQKTVDTYQCRGFNDLKDYFDRKNERNERDPFWEEPIRTRPSYLRLFFLPPLKDGYTNMASFAKGLPGFTEILHEKGGLSPMFMDEYSEAEEDPVSPTSSPRRSALTTRSRRSRLALDEVDEDAIMTLQPQKGDRPHRHTCLSGPITNALQEEPRHSWVWETRYTQSTIQTLADPDTTTYFCMNFPQRLQKRISETIHGLESLAKNPLFMDTLIIDEMIAYYRDAIKVHRAQLLAFQNDDEPNSTELSIKLEELAGNWRTILSDIQSLQTHIQHLQSSSEVFGPPASEILQLQDSTCEFWRRCVNMYLERTAERIDRTSTTYRLRKTIPLRRRGSMPQLNRRLSNFTVEIAVQIQRNSSSFTTLVLSFLSTIFFSPDGLLFAITYWWWILATLIVPLTFIVLHLGVETLASNTAFVRRRKAQRLGGVAEDGGEEAGSSRSEE</sequence>